<keyword evidence="5" id="KW-1185">Reference proteome</keyword>
<dbReference type="InterPro" id="IPR027414">
    <property type="entry name" value="GH95_N_dom"/>
</dbReference>
<organism evidence="4 5">
    <name type="scientific">Nonomuraea angiospora</name>
    <dbReference type="NCBI Taxonomy" id="46172"/>
    <lineage>
        <taxon>Bacteria</taxon>
        <taxon>Bacillati</taxon>
        <taxon>Actinomycetota</taxon>
        <taxon>Actinomycetes</taxon>
        <taxon>Streptosporangiales</taxon>
        <taxon>Streptosporangiaceae</taxon>
        <taxon>Nonomuraea</taxon>
    </lineage>
</organism>
<dbReference type="InterPro" id="IPR008928">
    <property type="entry name" value="6-hairpin_glycosidase_sf"/>
</dbReference>
<dbReference type="PIRSF" id="PIRSF007663">
    <property type="entry name" value="UCP007663"/>
    <property type="match status" value="1"/>
</dbReference>
<dbReference type="PANTHER" id="PTHR31084">
    <property type="entry name" value="ALPHA-L-FUCOSIDASE 2"/>
    <property type="match status" value="1"/>
</dbReference>
<dbReference type="SUPFAM" id="SSF48208">
    <property type="entry name" value="Six-hairpin glycosidases"/>
    <property type="match status" value="1"/>
</dbReference>
<dbReference type="EC" id="3.2.1.51" evidence="4"/>
<evidence type="ECO:0000313" key="5">
    <source>
        <dbReference type="Proteomes" id="UP000633509"/>
    </source>
</evidence>
<dbReference type="InterPro" id="IPR016518">
    <property type="entry name" value="Alpha-L-fucosidase"/>
</dbReference>
<dbReference type="InterPro" id="IPR012341">
    <property type="entry name" value="6hp_glycosidase-like_sf"/>
</dbReference>
<evidence type="ECO:0000259" key="2">
    <source>
        <dbReference type="Pfam" id="PF21307"/>
    </source>
</evidence>
<protein>
    <submittedName>
        <fullName evidence="4">Alpha-L-fucosidase 2</fullName>
        <ecNumber evidence="4">3.2.1.51</ecNumber>
    </submittedName>
</protein>
<accession>A0ABR9MMK1</accession>
<sequence>MTTRHLLRLHAPAAHFHDGFPLGNGRLGAMAYGRPEVERFDLNLDTFWSGGPLPPEQGPSPAALLPELRAAIAARDFERADRLGRRMQSSGWTQAYQPLGFIEWRHTSGGEPSHYRRELDLARAVSTVSHDGGQLISFVSAPAGVLVASARGPLELPAFTSPHPVEVIRDGEWLTITGRAPANVLPDYVDREPAVVYDADAPDRDGTVAAGMGFAVVIAVQSAGSGEVRMVAAAADGFRGHAVRPSADTAELARQARRQVEAALSRSTAELLAEHEADHRGYFDRVDLSVPDERAELYYHFGRYLLISSSRPGTQPANLQGIWNADVRPGWSSNYTTNINLPMNYWPAEPAGLSELHQPLFELIGGLLDTGQDAALHHYGAAGATTHHNTDLWRFSAPVNGDPQWANWSSGLLWLTAHLWDHLEYGGAPELLLPALRSVTSFALDLLVPDAHGKLVMSPSTSPEHHFLTEAGNPAAISAGAAMDQELVREVLTRYRSLADDELAVRAGKALSQLRPVAIDGELLEWYDRRPSQEPGHRHLSHLYGLYPGTRITESGTPDDFEAVRQALATRLHHGSGHTGWSQAWILCLAARLRDPELAERSIAILLDQLGSVSLLDLHPHGGRPSGYIFQIDGNFGAVAGMTELLVQSHEGAVSLLKTLPGSWDTGSVRGIRCRGGHTASVAWSAGMLTSAAITAGSDGRLVVEVPGDTPPLTVTCGERAVPAREVSGALAGRRRMTWDATALTRYTLVPEGSP</sequence>
<gene>
    <name evidence="4" type="ORF">H4W80_011834</name>
</gene>
<dbReference type="Pfam" id="PF22124">
    <property type="entry name" value="Glyco_hydro_95_cat"/>
    <property type="match status" value="1"/>
</dbReference>
<keyword evidence="4" id="KW-0326">Glycosidase</keyword>
<comment type="caution">
    <text evidence="4">The sequence shown here is derived from an EMBL/GenBank/DDBJ whole genome shotgun (WGS) entry which is preliminary data.</text>
</comment>
<evidence type="ECO:0000313" key="4">
    <source>
        <dbReference type="EMBL" id="MBE1593576.1"/>
    </source>
</evidence>
<dbReference type="GO" id="GO:0004560">
    <property type="term" value="F:alpha-L-fucosidase activity"/>
    <property type="evidence" value="ECO:0007669"/>
    <property type="project" value="UniProtKB-EC"/>
</dbReference>
<reference evidence="4 5" key="1">
    <citation type="submission" date="2020-10" db="EMBL/GenBank/DDBJ databases">
        <title>Sequencing the genomes of 1000 actinobacteria strains.</title>
        <authorList>
            <person name="Klenk H.-P."/>
        </authorList>
    </citation>
    <scope>NUCLEOTIDE SEQUENCE [LARGE SCALE GENOMIC DNA]</scope>
    <source>
        <strain evidence="4 5">DSM 43173</strain>
    </source>
</reference>
<feature type="domain" description="Glycosyl hydrolase family 95 catalytic" evidence="3">
    <location>
        <begin position="295"/>
        <end position="646"/>
    </location>
</feature>
<dbReference type="EMBL" id="JADBEK010000001">
    <property type="protein sequence ID" value="MBE1593576.1"/>
    <property type="molecule type" value="Genomic_DNA"/>
</dbReference>
<keyword evidence="4" id="KW-0378">Hydrolase</keyword>
<dbReference type="Proteomes" id="UP000633509">
    <property type="component" value="Unassembled WGS sequence"/>
</dbReference>
<dbReference type="Pfam" id="PF14498">
    <property type="entry name" value="Glyco_hyd_65N_2"/>
    <property type="match status" value="1"/>
</dbReference>
<dbReference type="InterPro" id="IPR054363">
    <property type="entry name" value="GH95_cat"/>
</dbReference>
<dbReference type="InterPro" id="IPR049053">
    <property type="entry name" value="AFCA-like_C"/>
</dbReference>
<feature type="domain" description="Glycosyl hydrolase family 95 N-terminal" evidence="1">
    <location>
        <begin position="7"/>
        <end position="240"/>
    </location>
</feature>
<evidence type="ECO:0000259" key="3">
    <source>
        <dbReference type="Pfam" id="PF22124"/>
    </source>
</evidence>
<feature type="domain" description="Alpha fucosidase A-like C-terminal" evidence="2">
    <location>
        <begin position="648"/>
        <end position="748"/>
    </location>
</feature>
<evidence type="ECO:0000259" key="1">
    <source>
        <dbReference type="Pfam" id="PF14498"/>
    </source>
</evidence>
<proteinExistence type="predicted"/>
<dbReference type="RefSeq" id="WP_192792905.1">
    <property type="nucleotide sequence ID" value="NZ_JADBEK010000001.1"/>
</dbReference>
<name>A0ABR9MMK1_9ACTN</name>
<dbReference type="PANTHER" id="PTHR31084:SF0">
    <property type="entry name" value="ALPHA-L-FUCOSIDASE 2"/>
    <property type="match status" value="1"/>
</dbReference>
<dbReference type="Pfam" id="PF21307">
    <property type="entry name" value="Glyco_hydro_95_C"/>
    <property type="match status" value="1"/>
</dbReference>
<dbReference type="Gene3D" id="1.50.10.10">
    <property type="match status" value="1"/>
</dbReference>